<keyword evidence="4 7" id="KW-0812">Transmembrane</keyword>
<comment type="subcellular location">
    <subcellularLocation>
        <location evidence="1">Cell inner membrane</location>
        <topology evidence="1">Multi-pass membrane protein</topology>
    </subcellularLocation>
</comment>
<feature type="transmembrane region" description="Helical" evidence="7">
    <location>
        <begin position="58"/>
        <end position="79"/>
    </location>
</feature>
<evidence type="ECO:0000256" key="2">
    <source>
        <dbReference type="ARBA" id="ARBA00022475"/>
    </source>
</evidence>
<keyword evidence="2" id="KW-1003">Cell membrane</keyword>
<dbReference type="InterPro" id="IPR004681">
    <property type="entry name" value="TRAP_DctM"/>
</dbReference>
<dbReference type="PANTHER" id="PTHR33362">
    <property type="entry name" value="SIALIC ACID TRAP TRANSPORTER PERMEASE PROTEIN SIAT-RELATED"/>
    <property type="match status" value="1"/>
</dbReference>
<dbReference type="GO" id="GO:0022857">
    <property type="term" value="F:transmembrane transporter activity"/>
    <property type="evidence" value="ECO:0007669"/>
    <property type="project" value="TreeGrafter"/>
</dbReference>
<keyword evidence="3" id="KW-0997">Cell inner membrane</keyword>
<organism evidence="9">
    <name type="scientific">marine sediment metagenome</name>
    <dbReference type="NCBI Taxonomy" id="412755"/>
    <lineage>
        <taxon>unclassified sequences</taxon>
        <taxon>metagenomes</taxon>
        <taxon>ecological metagenomes</taxon>
    </lineage>
</organism>
<evidence type="ECO:0000259" key="8">
    <source>
        <dbReference type="Pfam" id="PF06808"/>
    </source>
</evidence>
<evidence type="ECO:0000256" key="4">
    <source>
        <dbReference type="ARBA" id="ARBA00022692"/>
    </source>
</evidence>
<evidence type="ECO:0000256" key="5">
    <source>
        <dbReference type="ARBA" id="ARBA00022989"/>
    </source>
</evidence>
<protein>
    <recommendedName>
        <fullName evidence="8">TRAP C4-dicarboxylate transport system permease DctM subunit domain-containing protein</fullName>
    </recommendedName>
</protein>
<feature type="transmembrane region" description="Helical" evidence="7">
    <location>
        <begin position="12"/>
        <end position="38"/>
    </location>
</feature>
<dbReference type="Pfam" id="PF06808">
    <property type="entry name" value="DctM"/>
    <property type="match status" value="1"/>
</dbReference>
<feature type="non-terminal residue" evidence="9">
    <location>
        <position position="1"/>
    </location>
</feature>
<evidence type="ECO:0000313" key="9">
    <source>
        <dbReference type="EMBL" id="GAH60595.1"/>
    </source>
</evidence>
<dbReference type="PANTHER" id="PTHR33362:SF7">
    <property type="entry name" value="SLL1103 PROTEIN"/>
    <property type="match status" value="1"/>
</dbReference>
<comment type="caution">
    <text evidence="9">The sequence shown here is derived from an EMBL/GenBank/DDBJ whole genome shotgun (WGS) entry which is preliminary data.</text>
</comment>
<sequence>VPIIVALGVSKLWFGICFIVNIQIAYLTPPFGFVLFWLKGIVPPGVTMGDIYRSTFPFVILQLIGLSLVIAFPQIGTWLPGTMIKKPV</sequence>
<name>X1HU62_9ZZZZ</name>
<reference evidence="9" key="1">
    <citation type="journal article" date="2014" name="Front. Microbiol.">
        <title>High frequency of phylogenetically diverse reductive dehalogenase-homologous genes in deep subseafloor sedimentary metagenomes.</title>
        <authorList>
            <person name="Kawai M."/>
            <person name="Futagami T."/>
            <person name="Toyoda A."/>
            <person name="Takaki Y."/>
            <person name="Nishi S."/>
            <person name="Hori S."/>
            <person name="Arai W."/>
            <person name="Tsubouchi T."/>
            <person name="Morono Y."/>
            <person name="Uchiyama I."/>
            <person name="Ito T."/>
            <person name="Fujiyama A."/>
            <person name="Inagaki F."/>
            <person name="Takami H."/>
        </authorList>
    </citation>
    <scope>NUCLEOTIDE SEQUENCE</scope>
    <source>
        <strain evidence="9">Expedition CK06-06</strain>
    </source>
</reference>
<accession>X1HU62</accession>
<feature type="domain" description="TRAP C4-dicarboxylate transport system permease DctM subunit" evidence="8">
    <location>
        <begin position="1"/>
        <end position="75"/>
    </location>
</feature>
<keyword evidence="5 7" id="KW-1133">Transmembrane helix</keyword>
<proteinExistence type="predicted"/>
<keyword evidence="6 7" id="KW-0472">Membrane</keyword>
<evidence type="ECO:0000256" key="6">
    <source>
        <dbReference type="ARBA" id="ARBA00023136"/>
    </source>
</evidence>
<gene>
    <name evidence="9" type="ORF">S03H2_33121</name>
</gene>
<evidence type="ECO:0000256" key="7">
    <source>
        <dbReference type="SAM" id="Phobius"/>
    </source>
</evidence>
<dbReference type="AlphaFoldDB" id="X1HU62"/>
<dbReference type="InterPro" id="IPR010656">
    <property type="entry name" value="DctM"/>
</dbReference>
<dbReference type="GO" id="GO:0005886">
    <property type="term" value="C:plasma membrane"/>
    <property type="evidence" value="ECO:0007669"/>
    <property type="project" value="UniProtKB-SubCell"/>
</dbReference>
<evidence type="ECO:0000256" key="1">
    <source>
        <dbReference type="ARBA" id="ARBA00004429"/>
    </source>
</evidence>
<dbReference type="EMBL" id="BARU01020147">
    <property type="protein sequence ID" value="GAH60595.1"/>
    <property type="molecule type" value="Genomic_DNA"/>
</dbReference>
<evidence type="ECO:0000256" key="3">
    <source>
        <dbReference type="ARBA" id="ARBA00022519"/>
    </source>
</evidence>